<accession>A0A6N6NM75</accession>
<name>A0A6N6NM75_9ACTN</name>
<keyword evidence="3 7" id="KW-1003">Cell membrane</keyword>
<dbReference type="InterPro" id="IPR032818">
    <property type="entry name" value="DedA-like"/>
</dbReference>
<proteinExistence type="inferred from homology"/>
<comment type="similarity">
    <text evidence="2 7">Belongs to the DedA family.</text>
</comment>
<keyword evidence="6 7" id="KW-0472">Membrane</keyword>
<dbReference type="InterPro" id="IPR032816">
    <property type="entry name" value="VTT_dom"/>
</dbReference>
<feature type="domain" description="VTT" evidence="8">
    <location>
        <begin position="50"/>
        <end position="176"/>
    </location>
</feature>
<evidence type="ECO:0000256" key="7">
    <source>
        <dbReference type="RuleBase" id="RU367016"/>
    </source>
</evidence>
<dbReference type="PANTHER" id="PTHR30353">
    <property type="entry name" value="INNER MEMBRANE PROTEIN DEDA-RELATED"/>
    <property type="match status" value="1"/>
</dbReference>
<comment type="caution">
    <text evidence="9">The sequence shown here is derived from an EMBL/GenBank/DDBJ whole genome shotgun (WGS) entry which is preliminary data.</text>
</comment>
<feature type="transmembrane region" description="Helical" evidence="7">
    <location>
        <begin position="158"/>
        <end position="178"/>
    </location>
</feature>
<dbReference type="GeneID" id="98658022"/>
<evidence type="ECO:0000256" key="4">
    <source>
        <dbReference type="ARBA" id="ARBA00022692"/>
    </source>
</evidence>
<comment type="subcellular location">
    <subcellularLocation>
        <location evidence="1 7">Cell membrane</location>
        <topology evidence="1 7">Multi-pass membrane protein</topology>
    </subcellularLocation>
</comment>
<evidence type="ECO:0000256" key="5">
    <source>
        <dbReference type="ARBA" id="ARBA00022989"/>
    </source>
</evidence>
<feature type="transmembrane region" description="Helical" evidence="7">
    <location>
        <begin position="190"/>
        <end position="212"/>
    </location>
</feature>
<evidence type="ECO:0000259" key="8">
    <source>
        <dbReference type="Pfam" id="PF09335"/>
    </source>
</evidence>
<dbReference type="Pfam" id="PF09335">
    <property type="entry name" value="VTT_dom"/>
    <property type="match status" value="1"/>
</dbReference>
<keyword evidence="10" id="KW-1185">Reference proteome</keyword>
<dbReference type="PANTHER" id="PTHR30353:SF0">
    <property type="entry name" value="TRANSMEMBRANE PROTEIN"/>
    <property type="match status" value="1"/>
</dbReference>
<dbReference type="AlphaFoldDB" id="A0A6N6NM75"/>
<feature type="transmembrane region" description="Helical" evidence="7">
    <location>
        <begin position="21"/>
        <end position="49"/>
    </location>
</feature>
<dbReference type="OrthoDB" id="9813426at2"/>
<feature type="transmembrane region" description="Helical" evidence="7">
    <location>
        <begin position="69"/>
        <end position="92"/>
    </location>
</feature>
<keyword evidence="4 7" id="KW-0812">Transmembrane</keyword>
<evidence type="ECO:0000256" key="6">
    <source>
        <dbReference type="ARBA" id="ARBA00023136"/>
    </source>
</evidence>
<dbReference type="EMBL" id="WAJR01000013">
    <property type="protein sequence ID" value="KAB1640365.1"/>
    <property type="molecule type" value="Genomic_DNA"/>
</dbReference>
<evidence type="ECO:0000256" key="2">
    <source>
        <dbReference type="ARBA" id="ARBA00010792"/>
    </source>
</evidence>
<dbReference type="Proteomes" id="UP000468668">
    <property type="component" value="Unassembled WGS sequence"/>
</dbReference>
<dbReference type="RefSeq" id="WP_158049636.1">
    <property type="nucleotide sequence ID" value="NZ_DBEYTY010000014.1"/>
</dbReference>
<organism evidence="9 10">
    <name type="scientific">Ellagibacter isourolithinifaciens</name>
    <dbReference type="NCBI Taxonomy" id="2137581"/>
    <lineage>
        <taxon>Bacteria</taxon>
        <taxon>Bacillati</taxon>
        <taxon>Actinomycetota</taxon>
        <taxon>Coriobacteriia</taxon>
        <taxon>Eggerthellales</taxon>
        <taxon>Eggerthellaceae</taxon>
        <taxon>Ellagibacter</taxon>
    </lineage>
</organism>
<protein>
    <submittedName>
        <fullName evidence="9">DedA family protein</fullName>
    </submittedName>
</protein>
<evidence type="ECO:0000256" key="3">
    <source>
        <dbReference type="ARBA" id="ARBA00022475"/>
    </source>
</evidence>
<dbReference type="GO" id="GO:0005886">
    <property type="term" value="C:plasma membrane"/>
    <property type="evidence" value="ECO:0007669"/>
    <property type="project" value="UniProtKB-SubCell"/>
</dbReference>
<evidence type="ECO:0000313" key="10">
    <source>
        <dbReference type="Proteomes" id="UP000468668"/>
    </source>
</evidence>
<keyword evidence="5 7" id="KW-1133">Transmembrane helix</keyword>
<reference evidence="9 10" key="1">
    <citation type="submission" date="2019-09" db="EMBL/GenBank/DDBJ databases">
        <title>Whole genome shotgun sequencing (WGS) of Ellagibacter isourolithinifaciens DSM 104140(T) and Adlercreutzia muris DSM 29508(T).</title>
        <authorList>
            <person name="Stoll D.A."/>
            <person name="Danylec N."/>
            <person name="Huch M."/>
        </authorList>
    </citation>
    <scope>NUCLEOTIDE SEQUENCE [LARGE SCALE GENOMIC DNA]</scope>
    <source>
        <strain evidence="9 10">DSM 104140</strain>
    </source>
</reference>
<evidence type="ECO:0000313" key="9">
    <source>
        <dbReference type="EMBL" id="KAB1640365.1"/>
    </source>
</evidence>
<sequence length="227" mass="24765">MDIINFFVSLLSDPRSAIAGWIVALGAAWVYTPLFLIVFVETGLVFFPFLPGDSLLFAAGVFSADGGGLHLWATLIVFYAAAILGNTSNYWIARFFGKRIIDSGKIKALTPERMAKLDHFFERYGGLTIVITRFMPFFRTFAPFIAGTGHMNFGKFTLFNAIGGISWVSLFVLVGYFFGGIPFVQEHFEIIVLGIVAVSVAPAFIGAVKAAMSSKKGDKAKNAKHAK</sequence>
<gene>
    <name evidence="9" type="ORF">F8C90_06345</name>
</gene>
<evidence type="ECO:0000256" key="1">
    <source>
        <dbReference type="ARBA" id="ARBA00004651"/>
    </source>
</evidence>